<evidence type="ECO:0000313" key="2">
    <source>
        <dbReference type="EMBL" id="GLI52769.1"/>
    </source>
</evidence>
<reference evidence="2" key="1">
    <citation type="submission" date="2022-12" db="EMBL/GenBank/DDBJ databases">
        <title>Reference genome sequencing for broad-spectrum identification of bacterial and archaeal isolates by mass spectrometry.</title>
        <authorList>
            <person name="Sekiguchi Y."/>
            <person name="Tourlousse D.M."/>
        </authorList>
    </citation>
    <scope>NUCLEOTIDE SEQUENCE</scope>
    <source>
        <strain evidence="2">TSL-P1</strain>
    </source>
</reference>
<dbReference type="EMBL" id="BSDX01000001">
    <property type="protein sequence ID" value="GLI52769.1"/>
    <property type="molecule type" value="Genomic_DNA"/>
</dbReference>
<dbReference type="CDD" id="cd00851">
    <property type="entry name" value="MTH1175"/>
    <property type="match status" value="1"/>
</dbReference>
<dbReference type="PANTHER" id="PTHR42983">
    <property type="entry name" value="DINITROGENASE IRON-MOLYBDENUM COFACTOR PROTEIN-RELATED"/>
    <property type="match status" value="1"/>
</dbReference>
<dbReference type="Proteomes" id="UP001144297">
    <property type="component" value="Unassembled WGS sequence"/>
</dbReference>
<evidence type="ECO:0000313" key="3">
    <source>
        <dbReference type="Proteomes" id="UP001144297"/>
    </source>
</evidence>
<dbReference type="SUPFAM" id="SSF53146">
    <property type="entry name" value="Nitrogenase accessory factor-like"/>
    <property type="match status" value="1"/>
</dbReference>
<protein>
    <recommendedName>
        <fullName evidence="1">Dinitrogenase iron-molybdenum cofactor biosynthesis domain-containing protein</fullName>
    </recommendedName>
</protein>
<comment type="caution">
    <text evidence="2">The sequence shown here is derived from an EMBL/GenBank/DDBJ whole genome shotgun (WGS) entry which is preliminary data.</text>
</comment>
<dbReference type="Pfam" id="PF02579">
    <property type="entry name" value="Nitro_FeMo-Co"/>
    <property type="match status" value="1"/>
</dbReference>
<dbReference type="Gene3D" id="3.30.420.130">
    <property type="entry name" value="Dinitrogenase iron-molybdenum cofactor biosynthesis domain"/>
    <property type="match status" value="1"/>
</dbReference>
<proteinExistence type="predicted"/>
<organism evidence="2 3">
    <name type="scientific">Thermodesulfovibrio yellowstonii</name>
    <dbReference type="NCBI Taxonomy" id="28262"/>
    <lineage>
        <taxon>Bacteria</taxon>
        <taxon>Pseudomonadati</taxon>
        <taxon>Nitrospirota</taxon>
        <taxon>Thermodesulfovibrionia</taxon>
        <taxon>Thermodesulfovibrionales</taxon>
        <taxon>Thermodesulfovibrionaceae</taxon>
        <taxon>Thermodesulfovibrio</taxon>
    </lineage>
</organism>
<dbReference type="InterPro" id="IPR033913">
    <property type="entry name" value="MTH1175_dom"/>
</dbReference>
<sequence>MKICITSSGENLNSDIDPRFGRCNFFIFYDTDTKQYEAVENFWKEASGGAGIQAAQFVIQKGVKKVFTGRVGANAEMVLRKAGIEIVEASGKVDDIIKNC</sequence>
<dbReference type="PANTHER" id="PTHR42983:SF1">
    <property type="entry name" value="IRON-MOLYBDENUM PROTEIN"/>
    <property type="match status" value="1"/>
</dbReference>
<feature type="domain" description="Dinitrogenase iron-molybdenum cofactor biosynthesis" evidence="1">
    <location>
        <begin position="13"/>
        <end position="99"/>
    </location>
</feature>
<gene>
    <name evidence="2" type="ORF">TISLANDTSLP1_04620</name>
</gene>
<name>A0A9W6GF28_9BACT</name>
<dbReference type="InterPro" id="IPR003731">
    <property type="entry name" value="Di-Nase_FeMo-co_biosynth"/>
</dbReference>
<dbReference type="AlphaFoldDB" id="A0A9W6GF28"/>
<keyword evidence="3" id="KW-1185">Reference proteome</keyword>
<dbReference type="InterPro" id="IPR036105">
    <property type="entry name" value="DiNase_FeMo-co_biosyn_sf"/>
</dbReference>
<accession>A0A9W6GF28</accession>
<evidence type="ECO:0000259" key="1">
    <source>
        <dbReference type="Pfam" id="PF02579"/>
    </source>
</evidence>